<feature type="transmembrane region" description="Helical" evidence="6">
    <location>
        <begin position="785"/>
        <end position="809"/>
    </location>
</feature>
<feature type="domain" description="PIG-P" evidence="7">
    <location>
        <begin position="780"/>
        <end position="894"/>
    </location>
</feature>
<dbReference type="GO" id="GO:0005783">
    <property type="term" value="C:endoplasmic reticulum"/>
    <property type="evidence" value="ECO:0007669"/>
    <property type="project" value="TreeGrafter"/>
</dbReference>
<proteinExistence type="predicted"/>
<accession>K0KHJ4</accession>
<dbReference type="AlphaFoldDB" id="K0KHJ4"/>
<evidence type="ECO:0000313" key="8">
    <source>
        <dbReference type="EMBL" id="CCH40824.1"/>
    </source>
</evidence>
<evidence type="ECO:0000256" key="1">
    <source>
        <dbReference type="ARBA" id="ARBA00004141"/>
    </source>
</evidence>
<feature type="compositionally biased region" description="Basic and acidic residues" evidence="5">
    <location>
        <begin position="273"/>
        <end position="287"/>
    </location>
</feature>
<keyword evidence="2 6" id="KW-0812">Transmembrane</keyword>
<dbReference type="Pfam" id="PF08510">
    <property type="entry name" value="PIG-P"/>
    <property type="match status" value="1"/>
</dbReference>
<reference evidence="8 9" key="1">
    <citation type="journal article" date="2012" name="Eukaryot. Cell">
        <title>Draft genome sequence of Wickerhamomyces ciferrii NRRL Y-1031 F-60-10.</title>
        <authorList>
            <person name="Schneider J."/>
            <person name="Andrea H."/>
            <person name="Blom J."/>
            <person name="Jaenicke S."/>
            <person name="Ruckert C."/>
            <person name="Schorsch C."/>
            <person name="Szczepanowski R."/>
            <person name="Farwick M."/>
            <person name="Goesmann A."/>
            <person name="Puhler A."/>
            <person name="Schaffer S."/>
            <person name="Tauch A."/>
            <person name="Kohler T."/>
            <person name="Brinkrolf K."/>
        </authorList>
    </citation>
    <scope>NUCLEOTIDE SEQUENCE [LARGE SCALE GENOMIC DNA]</scope>
    <source>
        <strain evidence="9">ATCC 14091 / BCRC 22168 / CBS 111 / JCM 3599 / NBRC 0793 / NRRL Y-1031 F-60-10</strain>
    </source>
</reference>
<evidence type="ECO:0000256" key="4">
    <source>
        <dbReference type="ARBA" id="ARBA00023136"/>
    </source>
</evidence>
<evidence type="ECO:0000259" key="7">
    <source>
        <dbReference type="Pfam" id="PF08510"/>
    </source>
</evidence>
<organism evidence="8 9">
    <name type="scientific">Wickerhamomyces ciferrii (strain ATCC 14091 / BCRC 22168 / CBS 111 / JCM 3599 / NBRC 0793 / NRRL Y-1031 F-60-10)</name>
    <name type="common">Yeast</name>
    <name type="synonym">Pichia ciferrii</name>
    <dbReference type="NCBI Taxonomy" id="1206466"/>
    <lineage>
        <taxon>Eukaryota</taxon>
        <taxon>Fungi</taxon>
        <taxon>Dikarya</taxon>
        <taxon>Ascomycota</taxon>
        <taxon>Saccharomycotina</taxon>
        <taxon>Saccharomycetes</taxon>
        <taxon>Phaffomycetales</taxon>
        <taxon>Wickerhamomycetaceae</taxon>
        <taxon>Wickerhamomyces</taxon>
    </lineage>
</organism>
<dbReference type="PANTHER" id="PTHR46346:SF1">
    <property type="entry name" value="PHOSPHATIDYLINOSITOL N-ACETYLGLUCOSAMINYLTRANSFERASE SUBUNIT P"/>
    <property type="match status" value="1"/>
</dbReference>
<comment type="caution">
    <text evidence="8">The sequence shown here is derived from an EMBL/GenBank/DDBJ whole genome shotgun (WGS) entry which is preliminary data.</text>
</comment>
<feature type="region of interest" description="Disordered" evidence="5">
    <location>
        <begin position="270"/>
        <end position="550"/>
    </location>
</feature>
<feature type="transmembrane region" description="Helical" evidence="6">
    <location>
        <begin position="821"/>
        <end position="841"/>
    </location>
</feature>
<feature type="region of interest" description="Disordered" evidence="5">
    <location>
        <begin position="171"/>
        <end position="198"/>
    </location>
</feature>
<dbReference type="eggNOG" id="KOG2257">
    <property type="taxonomic scope" value="Eukaryota"/>
</dbReference>
<feature type="region of interest" description="Disordered" evidence="5">
    <location>
        <begin position="708"/>
        <end position="736"/>
    </location>
</feature>
<name>K0KHJ4_WICCF</name>
<dbReference type="STRING" id="1206466.K0KHJ4"/>
<dbReference type="Proteomes" id="UP000009328">
    <property type="component" value="Unassembled WGS sequence"/>
</dbReference>
<dbReference type="HOGENOM" id="CLU_321648_0_0_1"/>
<feature type="compositionally biased region" description="Basic and acidic residues" evidence="5">
    <location>
        <begin position="520"/>
        <end position="548"/>
    </location>
</feature>
<comment type="subcellular location">
    <subcellularLocation>
        <location evidence="1">Membrane</location>
        <topology evidence="1">Multi-pass membrane protein</topology>
    </subcellularLocation>
</comment>
<dbReference type="InterPro" id="IPR013717">
    <property type="entry name" value="PIG-P"/>
</dbReference>
<dbReference type="InParanoid" id="K0KHJ4"/>
<keyword evidence="3 6" id="KW-1133">Transmembrane helix</keyword>
<evidence type="ECO:0000256" key="3">
    <source>
        <dbReference type="ARBA" id="ARBA00022989"/>
    </source>
</evidence>
<gene>
    <name evidence="8" type="ORF">BN7_358</name>
</gene>
<protein>
    <submittedName>
        <fullName evidence="8">Membrane protein</fullName>
    </submittedName>
</protein>
<feature type="compositionally biased region" description="Basic and acidic residues" evidence="5">
    <location>
        <begin position="417"/>
        <end position="476"/>
    </location>
</feature>
<evidence type="ECO:0000256" key="6">
    <source>
        <dbReference type="SAM" id="Phobius"/>
    </source>
</evidence>
<feature type="compositionally biased region" description="Basic and acidic residues" evidence="5">
    <location>
        <begin position="393"/>
        <end position="407"/>
    </location>
</feature>
<feature type="compositionally biased region" description="Low complexity" evidence="5">
    <location>
        <begin position="647"/>
        <end position="656"/>
    </location>
</feature>
<feature type="compositionally biased region" description="Polar residues" evidence="5">
    <location>
        <begin position="288"/>
        <end position="308"/>
    </location>
</feature>
<evidence type="ECO:0000256" key="5">
    <source>
        <dbReference type="SAM" id="MobiDB-lite"/>
    </source>
</evidence>
<sequence length="901" mass="103304">MALGGGKNWADDEVDLSSISVPIIQNNHHNHYHEDYLNYQSNSHQTFASNQNHGHLNYPKSPPFIVKFTNIPNHFGSEHIQDLFQSRFMKFLKFKIFWEFNHDKLSFQNDLDLIINKNKKVSFIELNDLKDFEKVLRWNDLYLGPLYGKIQVNIGNFGDFQTYNDLNQKLSESDDPSISMEKKNNYTNGGYPPRQSRFYSKSPELIHQKPQLHQPKPQPPVELPPLMEPKPAPTPKKSNPFGSAKPVDTLSKQLEIEKKLHDLEINKTTFKTLGHEEEQIEEVKQESKPQPQQVNETHSKNSTPQSTHSHLKLSQPASPRKKELKPALQPEITAWKIKQNESEIPKIPTPVSIDVFKSNESKETKQEEKYLKPKPKVLLKRKNNSSKQPEGGRFVRRESITQKEKDIPSQQQQQQPVEDKQKIEKEDENENKPKEKIKENEVPTENNDKELKPQQKKKSDVIKSKPSKVDISDSKIDNNSTKKKHKEYLSPDDPSIIKPETYTNHQGRKIYQNKSLIRKKNNDKDQKDKEDKQVEKVEKVEKDAKEIEDKEDNIIDLNDQLVSEGEFSTIKIKGAARGGSRGRGGRGRGGRGGRGGSRKTSVETVETVKPVEPVEPIVKSDKDEKPKSNSKSNSKSPSNPPTEPILKTNGNTTKPNTKQEESSSDTKTPIERPSTRGNRGGFRGRGRGRVNGCIMNPNVQKLKLLSNKQASKSTSTLQNLSNETSKNPNSNKSTNTTTKQYFEYEDIVYQKPQTSINYKLTDILARESDVTISNQVTPLTEYRGFALYLTITAIHIIWLIWTFTPKFYLNQIGIYYYPSRWWSLSLSCTILMTMLYIYIALQMWNIEIETPSLGNLCTIVDDDSVIESNLDEFGWEDTNGVYDLRITDVNKVLYDGYLPKK</sequence>
<dbReference type="EMBL" id="CAIF01000007">
    <property type="protein sequence ID" value="CCH40824.1"/>
    <property type="molecule type" value="Genomic_DNA"/>
</dbReference>
<feature type="compositionally biased region" description="Basic and acidic residues" evidence="5">
    <location>
        <begin position="357"/>
        <end position="371"/>
    </location>
</feature>
<feature type="compositionally biased region" description="Low complexity" evidence="5">
    <location>
        <begin position="721"/>
        <end position="736"/>
    </location>
</feature>
<dbReference type="GO" id="GO:0016020">
    <property type="term" value="C:membrane"/>
    <property type="evidence" value="ECO:0007669"/>
    <property type="project" value="UniProtKB-SubCell"/>
</dbReference>
<feature type="region of interest" description="Disordered" evidence="5">
    <location>
        <begin position="210"/>
        <end position="246"/>
    </location>
</feature>
<feature type="compositionally biased region" description="Pro residues" evidence="5">
    <location>
        <begin position="216"/>
        <end position="234"/>
    </location>
</feature>
<feature type="compositionally biased region" description="Polar residues" evidence="5">
    <location>
        <begin position="708"/>
        <end position="720"/>
    </location>
</feature>
<feature type="compositionally biased region" description="Low complexity" evidence="5">
    <location>
        <begin position="598"/>
        <end position="617"/>
    </location>
</feature>
<evidence type="ECO:0000313" key="9">
    <source>
        <dbReference type="Proteomes" id="UP000009328"/>
    </source>
</evidence>
<evidence type="ECO:0000256" key="2">
    <source>
        <dbReference type="ARBA" id="ARBA00022692"/>
    </source>
</evidence>
<dbReference type="PANTHER" id="PTHR46346">
    <property type="entry name" value="PHOSPHATIDYLINOSITOL N-ACETYLGLUCOSAMINYLTRANSFERASE SUBUNIT P"/>
    <property type="match status" value="1"/>
</dbReference>
<keyword evidence="9" id="KW-1185">Reference proteome</keyword>
<keyword evidence="4 6" id="KW-0472">Membrane</keyword>
<feature type="compositionally biased region" description="Basic residues" evidence="5">
    <location>
        <begin position="372"/>
        <end position="384"/>
    </location>
</feature>
<feature type="compositionally biased region" description="Basic and acidic residues" evidence="5">
    <location>
        <begin position="618"/>
        <end position="627"/>
    </location>
</feature>
<dbReference type="GO" id="GO:0006506">
    <property type="term" value="P:GPI anchor biosynthetic process"/>
    <property type="evidence" value="ECO:0007669"/>
    <property type="project" value="TreeGrafter"/>
</dbReference>
<feature type="region of interest" description="Disordered" evidence="5">
    <location>
        <begin position="567"/>
        <end position="694"/>
    </location>
</feature>
<dbReference type="InterPro" id="IPR052263">
    <property type="entry name" value="GPI_Anchor_Biosynth"/>
</dbReference>